<organism evidence="8 9">
    <name type="scientific">Ornithorhynchus anatinus</name>
    <name type="common">Duckbill platypus</name>
    <dbReference type="NCBI Taxonomy" id="9258"/>
    <lineage>
        <taxon>Eukaryota</taxon>
        <taxon>Metazoa</taxon>
        <taxon>Chordata</taxon>
        <taxon>Craniata</taxon>
        <taxon>Vertebrata</taxon>
        <taxon>Euteleostomi</taxon>
        <taxon>Mammalia</taxon>
        <taxon>Monotremata</taxon>
        <taxon>Ornithorhynchidae</taxon>
        <taxon>Ornithorhynchus</taxon>
    </lineage>
</organism>
<dbReference type="GO" id="GO:0095500">
    <property type="term" value="P:acetylcholine receptor signaling pathway"/>
    <property type="evidence" value="ECO:0000318"/>
    <property type="project" value="GO_Central"/>
</dbReference>
<evidence type="ECO:0000256" key="6">
    <source>
        <dbReference type="SAM" id="SignalP"/>
    </source>
</evidence>
<dbReference type="SUPFAM" id="SSF57302">
    <property type="entry name" value="Snake toxin-like"/>
    <property type="match status" value="1"/>
</dbReference>
<dbReference type="PANTHER" id="PTHR16983">
    <property type="entry name" value="UPAR/LY6 DOMAIN-CONTAINING PROTEIN"/>
    <property type="match status" value="1"/>
</dbReference>
<evidence type="ECO:0000259" key="7">
    <source>
        <dbReference type="SMART" id="SM00134"/>
    </source>
</evidence>
<dbReference type="InParanoid" id="F6XD96"/>
<dbReference type="InterPro" id="IPR035076">
    <property type="entry name" value="Toxin/TOLIP"/>
</dbReference>
<dbReference type="InterPro" id="IPR016054">
    <property type="entry name" value="LY6_UPA_recep-like"/>
</dbReference>
<keyword evidence="9" id="KW-1185">Reference proteome</keyword>
<dbReference type="Bgee" id="ENSOANG00000014075">
    <property type="expression patterns" value="Expressed in adult mammalian kidney and 6 other cell types or tissues"/>
</dbReference>
<dbReference type="Gene3D" id="2.10.60.10">
    <property type="entry name" value="CD59"/>
    <property type="match status" value="1"/>
</dbReference>
<dbReference type="GO" id="GO:0033130">
    <property type="term" value="F:acetylcholine receptor binding"/>
    <property type="evidence" value="ECO:0000318"/>
    <property type="project" value="GO_Central"/>
</dbReference>
<dbReference type="InterPro" id="IPR018363">
    <property type="entry name" value="CD59_antigen_CS"/>
</dbReference>
<feature type="domain" description="UPAR/Ly6" evidence="7">
    <location>
        <begin position="21"/>
        <end position="112"/>
    </location>
</feature>
<dbReference type="GeneTree" id="ENSGT00940000162197"/>
<dbReference type="HOGENOM" id="CLU_141358_2_0_1"/>
<dbReference type="FunFam" id="2.10.60.10:FF:000003">
    <property type="entry name" value="lymphocyte antigen 6E isoform X1"/>
    <property type="match status" value="1"/>
</dbReference>
<dbReference type="GO" id="GO:0030550">
    <property type="term" value="F:acetylcholine receptor inhibitor activity"/>
    <property type="evidence" value="ECO:0000318"/>
    <property type="project" value="GO_Central"/>
</dbReference>
<keyword evidence="5" id="KW-0325">Glycoprotein</keyword>
<dbReference type="InterPro" id="IPR051110">
    <property type="entry name" value="Ly-6/neurotoxin-like_GPI-ap"/>
</dbReference>
<sequence>MRPLCLLLLALAACWELGRSLRCFSCHHPTDTSACATIVNCTQNDTMCKTTMYSRETVFPFLGDATVTKSCSEKCIPSDADGIGITRPVSCCNTDLCNADGAASLTAGTLIPGATTVVCLLLRAGT</sequence>
<dbReference type="AlphaFoldDB" id="F6XD96"/>
<dbReference type="FunCoup" id="F6XD96">
    <property type="interactions" value="26"/>
</dbReference>
<dbReference type="PANTHER" id="PTHR16983:SF16">
    <property type="entry name" value="UPAR_LY6 DOMAIN-CONTAINING PROTEIN"/>
    <property type="match status" value="1"/>
</dbReference>
<dbReference type="CDD" id="cd23560">
    <property type="entry name" value="TFP_LU_ECD_SLURP1_like"/>
    <property type="match status" value="1"/>
</dbReference>
<dbReference type="GO" id="GO:0005886">
    <property type="term" value="C:plasma membrane"/>
    <property type="evidence" value="ECO:0000318"/>
    <property type="project" value="GO_Central"/>
</dbReference>
<evidence type="ECO:0000256" key="1">
    <source>
        <dbReference type="ARBA" id="ARBA00004236"/>
    </source>
</evidence>
<keyword evidence="2" id="KW-1003">Cell membrane</keyword>
<gene>
    <name evidence="8" type="primary">LYPD2</name>
</gene>
<dbReference type="Proteomes" id="UP000002279">
    <property type="component" value="Chromosome 4"/>
</dbReference>
<keyword evidence="3 6" id="KW-0732">Signal</keyword>
<feature type="chain" id="PRO_5027624591" evidence="6">
    <location>
        <begin position="21"/>
        <end position="126"/>
    </location>
</feature>
<dbReference type="InterPro" id="IPR045860">
    <property type="entry name" value="Snake_toxin-like_sf"/>
</dbReference>
<dbReference type="SMART" id="SM00134">
    <property type="entry name" value="LU"/>
    <property type="match status" value="1"/>
</dbReference>
<evidence type="ECO:0000256" key="5">
    <source>
        <dbReference type="ARBA" id="ARBA00023180"/>
    </source>
</evidence>
<feature type="signal peptide" evidence="6">
    <location>
        <begin position="1"/>
        <end position="20"/>
    </location>
</feature>
<evidence type="ECO:0000313" key="8">
    <source>
        <dbReference type="Ensembl" id="ENSOANP00000022200.2"/>
    </source>
</evidence>
<evidence type="ECO:0000256" key="2">
    <source>
        <dbReference type="ARBA" id="ARBA00022475"/>
    </source>
</evidence>
<reference evidence="8" key="2">
    <citation type="submission" date="2025-08" db="UniProtKB">
        <authorList>
            <consortium name="Ensembl"/>
        </authorList>
    </citation>
    <scope>IDENTIFICATION</scope>
    <source>
        <strain evidence="8">Glennie</strain>
    </source>
</reference>
<dbReference type="Pfam" id="PF00087">
    <property type="entry name" value="Toxin_TOLIP"/>
    <property type="match status" value="1"/>
</dbReference>
<evidence type="ECO:0000256" key="4">
    <source>
        <dbReference type="ARBA" id="ARBA00023136"/>
    </source>
</evidence>
<dbReference type="Ensembl" id="ENSOANT00000022204.2">
    <property type="protein sequence ID" value="ENSOANP00000022200.2"/>
    <property type="gene ID" value="ENSOANG00000014075.3"/>
</dbReference>
<reference evidence="8 9" key="1">
    <citation type="journal article" date="2008" name="Nature">
        <title>Genome analysis of the platypus reveals unique signatures of evolution.</title>
        <authorList>
            <person name="Warren W.C."/>
            <person name="Hillier L.W."/>
            <person name="Marshall Graves J.A."/>
            <person name="Birney E."/>
            <person name="Ponting C.P."/>
            <person name="Grutzner F."/>
            <person name="Belov K."/>
            <person name="Miller W."/>
            <person name="Clarke L."/>
            <person name="Chinwalla A.T."/>
            <person name="Yang S.P."/>
            <person name="Heger A."/>
            <person name="Locke D.P."/>
            <person name="Miethke P."/>
            <person name="Waters P.D."/>
            <person name="Veyrunes F."/>
            <person name="Fulton L."/>
            <person name="Fulton B."/>
            <person name="Graves T."/>
            <person name="Wallis J."/>
            <person name="Puente X.S."/>
            <person name="Lopez-Otin C."/>
            <person name="Ordonez G.R."/>
            <person name="Eichler E.E."/>
            <person name="Chen L."/>
            <person name="Cheng Z."/>
            <person name="Deakin J.E."/>
            <person name="Alsop A."/>
            <person name="Thompson K."/>
            <person name="Kirby P."/>
            <person name="Papenfuss A.T."/>
            <person name="Wakefield M.J."/>
            <person name="Olender T."/>
            <person name="Lancet D."/>
            <person name="Huttley G.A."/>
            <person name="Smit A.F."/>
            <person name="Pask A."/>
            <person name="Temple-Smith P."/>
            <person name="Batzer M.A."/>
            <person name="Walker J.A."/>
            <person name="Konkel M.K."/>
            <person name="Harris R.S."/>
            <person name="Whittington C.M."/>
            <person name="Wong E.S."/>
            <person name="Gemmell N.J."/>
            <person name="Buschiazzo E."/>
            <person name="Vargas Jentzsch I.M."/>
            <person name="Merkel A."/>
            <person name="Schmitz J."/>
            <person name="Zemann A."/>
            <person name="Churakov G."/>
            <person name="Kriegs J.O."/>
            <person name="Brosius J."/>
            <person name="Murchison E.P."/>
            <person name="Sachidanandam R."/>
            <person name="Smith C."/>
            <person name="Hannon G.J."/>
            <person name="Tsend-Ayush E."/>
            <person name="McMillan D."/>
            <person name="Attenborough R."/>
            <person name="Rens W."/>
            <person name="Ferguson-Smith M."/>
            <person name="Lefevre C.M."/>
            <person name="Sharp J.A."/>
            <person name="Nicholas K.R."/>
            <person name="Ray D.A."/>
            <person name="Kube M."/>
            <person name="Reinhardt R."/>
            <person name="Pringle T.H."/>
            <person name="Taylor J."/>
            <person name="Jones R.C."/>
            <person name="Nixon B."/>
            <person name="Dacheux J.L."/>
            <person name="Niwa H."/>
            <person name="Sekita Y."/>
            <person name="Huang X."/>
            <person name="Stark A."/>
            <person name="Kheradpour P."/>
            <person name="Kellis M."/>
            <person name="Flicek P."/>
            <person name="Chen Y."/>
            <person name="Webber C."/>
            <person name="Hardison R."/>
            <person name="Nelson J."/>
            <person name="Hallsworth-Pepin K."/>
            <person name="Delehaunty K."/>
            <person name="Markovic C."/>
            <person name="Minx P."/>
            <person name="Feng Y."/>
            <person name="Kremitzki C."/>
            <person name="Mitreva M."/>
            <person name="Glasscock J."/>
            <person name="Wylie T."/>
            <person name="Wohldmann P."/>
            <person name="Thiru P."/>
            <person name="Nhan M.N."/>
            <person name="Pohl C.S."/>
            <person name="Smith S.M."/>
            <person name="Hou S."/>
            <person name="Nefedov M."/>
            <person name="de Jong P.J."/>
            <person name="Renfree M.B."/>
            <person name="Mardis E.R."/>
            <person name="Wilson R.K."/>
        </authorList>
    </citation>
    <scope>NUCLEOTIDE SEQUENCE [LARGE SCALE GENOMIC DNA]</scope>
    <source>
        <strain evidence="8 9">Glennie</strain>
    </source>
</reference>
<accession>F6XD96</accession>
<dbReference type="OrthoDB" id="9900838at2759"/>
<evidence type="ECO:0000313" key="9">
    <source>
        <dbReference type="Proteomes" id="UP000002279"/>
    </source>
</evidence>
<protein>
    <submittedName>
        <fullName evidence="8">LY6/PLAUR domain containing 2</fullName>
    </submittedName>
</protein>
<evidence type="ECO:0000256" key="3">
    <source>
        <dbReference type="ARBA" id="ARBA00022729"/>
    </source>
</evidence>
<keyword evidence="4" id="KW-0472">Membrane</keyword>
<dbReference type="PROSITE" id="PS00983">
    <property type="entry name" value="LY6_UPAR"/>
    <property type="match status" value="1"/>
</dbReference>
<dbReference type="GO" id="GO:0045202">
    <property type="term" value="C:synapse"/>
    <property type="evidence" value="ECO:0007669"/>
    <property type="project" value="GOC"/>
</dbReference>
<reference evidence="8" key="3">
    <citation type="submission" date="2025-09" db="UniProtKB">
        <authorList>
            <consortium name="Ensembl"/>
        </authorList>
    </citation>
    <scope>IDENTIFICATION</scope>
    <source>
        <strain evidence="8">Glennie</strain>
    </source>
</reference>
<comment type="subcellular location">
    <subcellularLocation>
        <location evidence="1">Cell membrane</location>
    </subcellularLocation>
</comment>
<dbReference type="OMA" id="RCYVCPE"/>
<proteinExistence type="predicted"/>
<dbReference type="eggNOG" id="ENOG502SG63">
    <property type="taxonomic scope" value="Eukaryota"/>
</dbReference>
<name>F6XD96_ORNAN</name>